<dbReference type="WBParaSite" id="JU765_v2.g11741.t1">
    <property type="protein sequence ID" value="JU765_v2.g11741.t1"/>
    <property type="gene ID" value="JU765_v2.g11741"/>
</dbReference>
<organism evidence="1 2">
    <name type="scientific">Panagrolaimus sp. JU765</name>
    <dbReference type="NCBI Taxonomy" id="591449"/>
    <lineage>
        <taxon>Eukaryota</taxon>
        <taxon>Metazoa</taxon>
        <taxon>Ecdysozoa</taxon>
        <taxon>Nematoda</taxon>
        <taxon>Chromadorea</taxon>
        <taxon>Rhabditida</taxon>
        <taxon>Tylenchina</taxon>
        <taxon>Panagrolaimomorpha</taxon>
        <taxon>Panagrolaimoidea</taxon>
        <taxon>Panagrolaimidae</taxon>
        <taxon>Panagrolaimus</taxon>
    </lineage>
</organism>
<protein>
    <submittedName>
        <fullName evidence="2">Uncharacterized protein</fullName>
    </submittedName>
</protein>
<reference evidence="2" key="1">
    <citation type="submission" date="2022-11" db="UniProtKB">
        <authorList>
            <consortium name="WormBaseParasite"/>
        </authorList>
    </citation>
    <scope>IDENTIFICATION</scope>
</reference>
<name>A0AC34Q0T5_9BILA</name>
<evidence type="ECO:0000313" key="2">
    <source>
        <dbReference type="WBParaSite" id="JU765_v2.g11741.t1"/>
    </source>
</evidence>
<accession>A0AC34Q0T5</accession>
<proteinExistence type="predicted"/>
<sequence>MSGGLFLLALLPIFVTCDPSFDFRSVKYAERNGKCFVDVYQPSLQESEPLTNFFIRQTFKSECYPSFTKHGFNLIHNNKGGYHFVGCFYYNESQTIKCEEFNDNEFKQ</sequence>
<evidence type="ECO:0000313" key="1">
    <source>
        <dbReference type="Proteomes" id="UP000887576"/>
    </source>
</evidence>
<dbReference type="Proteomes" id="UP000887576">
    <property type="component" value="Unplaced"/>
</dbReference>